<dbReference type="Proteomes" id="UP000308600">
    <property type="component" value="Unassembled WGS sequence"/>
</dbReference>
<reference evidence="1 2" key="1">
    <citation type="journal article" date="2019" name="Nat. Ecol. Evol.">
        <title>Megaphylogeny resolves global patterns of mushroom evolution.</title>
        <authorList>
            <person name="Varga T."/>
            <person name="Krizsan K."/>
            <person name="Foldi C."/>
            <person name="Dima B."/>
            <person name="Sanchez-Garcia M."/>
            <person name="Sanchez-Ramirez S."/>
            <person name="Szollosi G.J."/>
            <person name="Szarkandi J.G."/>
            <person name="Papp V."/>
            <person name="Albert L."/>
            <person name="Andreopoulos W."/>
            <person name="Angelini C."/>
            <person name="Antonin V."/>
            <person name="Barry K.W."/>
            <person name="Bougher N.L."/>
            <person name="Buchanan P."/>
            <person name="Buyck B."/>
            <person name="Bense V."/>
            <person name="Catcheside P."/>
            <person name="Chovatia M."/>
            <person name="Cooper J."/>
            <person name="Damon W."/>
            <person name="Desjardin D."/>
            <person name="Finy P."/>
            <person name="Geml J."/>
            <person name="Haridas S."/>
            <person name="Hughes K."/>
            <person name="Justo A."/>
            <person name="Karasinski D."/>
            <person name="Kautmanova I."/>
            <person name="Kiss B."/>
            <person name="Kocsube S."/>
            <person name="Kotiranta H."/>
            <person name="LaButti K.M."/>
            <person name="Lechner B.E."/>
            <person name="Liimatainen K."/>
            <person name="Lipzen A."/>
            <person name="Lukacs Z."/>
            <person name="Mihaltcheva S."/>
            <person name="Morgado L.N."/>
            <person name="Niskanen T."/>
            <person name="Noordeloos M.E."/>
            <person name="Ohm R.A."/>
            <person name="Ortiz-Santana B."/>
            <person name="Ovrebo C."/>
            <person name="Racz N."/>
            <person name="Riley R."/>
            <person name="Savchenko A."/>
            <person name="Shiryaev A."/>
            <person name="Soop K."/>
            <person name="Spirin V."/>
            <person name="Szebenyi C."/>
            <person name="Tomsovsky M."/>
            <person name="Tulloss R.E."/>
            <person name="Uehling J."/>
            <person name="Grigoriev I.V."/>
            <person name="Vagvolgyi C."/>
            <person name="Papp T."/>
            <person name="Martin F.M."/>
            <person name="Miettinen O."/>
            <person name="Hibbett D.S."/>
            <person name="Nagy L.G."/>
        </authorList>
    </citation>
    <scope>NUCLEOTIDE SEQUENCE [LARGE SCALE GENOMIC DNA]</scope>
    <source>
        <strain evidence="1 2">NL-1719</strain>
    </source>
</reference>
<accession>A0ACD3BHF8</accession>
<gene>
    <name evidence="1" type="ORF">BDN72DRAFT_830651</name>
</gene>
<name>A0ACD3BHF8_9AGAR</name>
<dbReference type="EMBL" id="ML208259">
    <property type="protein sequence ID" value="TFK77478.1"/>
    <property type="molecule type" value="Genomic_DNA"/>
</dbReference>
<keyword evidence="2" id="KW-1185">Reference proteome</keyword>
<organism evidence="1 2">
    <name type="scientific">Pluteus cervinus</name>
    <dbReference type="NCBI Taxonomy" id="181527"/>
    <lineage>
        <taxon>Eukaryota</taxon>
        <taxon>Fungi</taxon>
        <taxon>Dikarya</taxon>
        <taxon>Basidiomycota</taxon>
        <taxon>Agaricomycotina</taxon>
        <taxon>Agaricomycetes</taxon>
        <taxon>Agaricomycetidae</taxon>
        <taxon>Agaricales</taxon>
        <taxon>Pluteineae</taxon>
        <taxon>Pluteaceae</taxon>
        <taxon>Pluteus</taxon>
    </lineage>
</organism>
<sequence>MVQGVVSGETFGFPPGYFTIRSLASNRVLDVAGDSIEDGSELTLWPEKERSLVESMRNPDANNQVFFIDTSGALCSRSSGHALDVEGDRIVLRHRRPVSYPYPNEYAHPLPNFAYSEDTGEITVTFSSDPSYPLPDAPQSHTWKYKTYVLVYIPTRKPKSLLDNASQVLSSAVTTPISFLTGRSPPRRAKPEEVFGAEFDLAEDEILEEDKGIENEADDSPEPGRAIRVLGIVDKENSDKLLTYEARNRRRWEVSGLRTTNAKSLA</sequence>
<evidence type="ECO:0000313" key="1">
    <source>
        <dbReference type="EMBL" id="TFK77478.1"/>
    </source>
</evidence>
<protein>
    <submittedName>
        <fullName evidence="1">Uncharacterized protein</fullName>
    </submittedName>
</protein>
<evidence type="ECO:0000313" key="2">
    <source>
        <dbReference type="Proteomes" id="UP000308600"/>
    </source>
</evidence>
<proteinExistence type="predicted"/>